<dbReference type="EMBL" id="LGFD01000082">
    <property type="protein sequence ID" value="KUK16667.1"/>
    <property type="molecule type" value="Genomic_DNA"/>
</dbReference>
<proteinExistence type="predicted"/>
<organism evidence="1 2">
    <name type="scientific">Thermococcus sibiricus</name>
    <dbReference type="NCBI Taxonomy" id="172049"/>
    <lineage>
        <taxon>Archaea</taxon>
        <taxon>Methanobacteriati</taxon>
        <taxon>Methanobacteriota</taxon>
        <taxon>Thermococci</taxon>
        <taxon>Thermococcales</taxon>
        <taxon>Thermococcaceae</taxon>
        <taxon>Thermococcus</taxon>
    </lineage>
</organism>
<name>A0A101EK60_9EURY</name>
<feature type="non-terminal residue" evidence="1">
    <location>
        <position position="1"/>
    </location>
</feature>
<dbReference type="Proteomes" id="UP000053911">
    <property type="component" value="Unassembled WGS sequence"/>
</dbReference>
<evidence type="ECO:0000313" key="2">
    <source>
        <dbReference type="Proteomes" id="UP000053911"/>
    </source>
</evidence>
<accession>A0A101EK60</accession>
<protein>
    <submittedName>
        <fullName evidence="1">Uncharacterized protein</fullName>
    </submittedName>
</protein>
<dbReference type="AlphaFoldDB" id="A0A101EK60"/>
<reference evidence="2" key="1">
    <citation type="journal article" date="2015" name="MBio">
        <title>Genome-Resolved Metagenomic Analysis Reveals Roles for Candidate Phyla and Other Microbial Community Members in Biogeochemical Transformations in Oil Reservoirs.</title>
        <authorList>
            <person name="Hu P."/>
            <person name="Tom L."/>
            <person name="Singh A."/>
            <person name="Thomas B.C."/>
            <person name="Baker B.J."/>
            <person name="Piceno Y.M."/>
            <person name="Andersen G.L."/>
            <person name="Banfield J.F."/>
        </authorList>
    </citation>
    <scope>NUCLEOTIDE SEQUENCE [LARGE SCALE GENOMIC DNA]</scope>
</reference>
<dbReference type="PATRIC" id="fig|172049.5.peg.459"/>
<evidence type="ECO:0000313" key="1">
    <source>
        <dbReference type="EMBL" id="KUK16667.1"/>
    </source>
</evidence>
<sequence length="69" mass="8475">QVFDSFRDVLKRNARVVFVFPAYRLSDGRLYRKDRKWLEKLGFEVLGKYTDFEERHRVVRDIHVLRFKG</sequence>
<gene>
    <name evidence="1" type="ORF">XD54_2036</name>
</gene>
<comment type="caution">
    <text evidence="1">The sequence shown here is derived from an EMBL/GenBank/DDBJ whole genome shotgun (WGS) entry which is preliminary data.</text>
</comment>